<sequence length="37" mass="3941">MTGKVSPSGKTRTNPRMAGYGQQGYSQQGYNQQGGYG</sequence>
<organism evidence="2 3">
    <name type="scientific">Actinobaculum massiliense ACS-171-V-Col2</name>
    <dbReference type="NCBI Taxonomy" id="883066"/>
    <lineage>
        <taxon>Bacteria</taxon>
        <taxon>Bacillati</taxon>
        <taxon>Actinomycetota</taxon>
        <taxon>Actinomycetes</taxon>
        <taxon>Actinomycetales</taxon>
        <taxon>Actinomycetaceae</taxon>
        <taxon>Actinobaculum</taxon>
    </lineage>
</organism>
<dbReference type="Proteomes" id="UP000009888">
    <property type="component" value="Unassembled WGS sequence"/>
</dbReference>
<name>K9F3P0_9ACTO</name>
<protein>
    <submittedName>
        <fullName evidence="2">Uncharacterized protein</fullName>
    </submittedName>
</protein>
<comment type="caution">
    <text evidence="2">The sequence shown here is derived from an EMBL/GenBank/DDBJ whole genome shotgun (WGS) entry which is preliminary data.</text>
</comment>
<feature type="compositionally biased region" description="Low complexity" evidence="1">
    <location>
        <begin position="19"/>
        <end position="31"/>
    </location>
</feature>
<evidence type="ECO:0000313" key="3">
    <source>
        <dbReference type="Proteomes" id="UP000009888"/>
    </source>
</evidence>
<gene>
    <name evidence="2" type="ORF">HMPREF9233_00183</name>
</gene>
<dbReference type="HOGENOM" id="CLU_3339021_0_0_11"/>
<dbReference type="STRING" id="202789.GCA_001457435_00256"/>
<dbReference type="EMBL" id="AGWL01000001">
    <property type="protein sequence ID" value="EKU96095.1"/>
    <property type="molecule type" value="Genomic_DNA"/>
</dbReference>
<accession>K9F3P0</accession>
<proteinExistence type="predicted"/>
<dbReference type="AlphaFoldDB" id="K9F3P0"/>
<evidence type="ECO:0000313" key="2">
    <source>
        <dbReference type="EMBL" id="EKU96095.1"/>
    </source>
</evidence>
<feature type="region of interest" description="Disordered" evidence="1">
    <location>
        <begin position="1"/>
        <end position="37"/>
    </location>
</feature>
<keyword evidence="3" id="KW-1185">Reference proteome</keyword>
<reference evidence="2 3" key="1">
    <citation type="submission" date="2012-09" db="EMBL/GenBank/DDBJ databases">
        <title>The Genome Sequence of Actinobaculum massiliae ACS-171-V-COL2.</title>
        <authorList>
            <consortium name="The Broad Institute Genome Sequencing Platform"/>
            <person name="Earl A."/>
            <person name="Ward D."/>
            <person name="Feldgarden M."/>
            <person name="Gevers D."/>
            <person name="Saerens B."/>
            <person name="Vaneechoutte M."/>
            <person name="Walker B."/>
            <person name="Young S.K."/>
            <person name="Zeng Q."/>
            <person name="Gargeya S."/>
            <person name="Fitzgerald M."/>
            <person name="Haas B."/>
            <person name="Abouelleil A."/>
            <person name="Alvarado L."/>
            <person name="Arachchi H.M."/>
            <person name="Berlin A."/>
            <person name="Chapman S.B."/>
            <person name="Goldberg J."/>
            <person name="Griggs A."/>
            <person name="Gujja S."/>
            <person name="Hansen M."/>
            <person name="Howarth C."/>
            <person name="Imamovic A."/>
            <person name="Larimer J."/>
            <person name="McCowen C."/>
            <person name="Montmayeur A."/>
            <person name="Murphy C."/>
            <person name="Neiman D."/>
            <person name="Pearson M."/>
            <person name="Priest M."/>
            <person name="Roberts A."/>
            <person name="Saif S."/>
            <person name="Shea T."/>
            <person name="Sisk P."/>
            <person name="Sykes S."/>
            <person name="Wortman J."/>
            <person name="Nusbaum C."/>
            <person name="Birren B."/>
        </authorList>
    </citation>
    <scope>NUCLEOTIDE SEQUENCE [LARGE SCALE GENOMIC DNA]</scope>
    <source>
        <strain evidence="3">ACS-171-V-Col2</strain>
    </source>
</reference>
<evidence type="ECO:0000256" key="1">
    <source>
        <dbReference type="SAM" id="MobiDB-lite"/>
    </source>
</evidence>